<dbReference type="OrthoDB" id="3190515at2759"/>
<dbReference type="GO" id="GO:0055085">
    <property type="term" value="P:transmembrane transport"/>
    <property type="evidence" value="ECO:0007669"/>
    <property type="project" value="InterPro"/>
</dbReference>
<feature type="compositionally biased region" description="Low complexity" evidence="5">
    <location>
        <begin position="482"/>
        <end position="501"/>
    </location>
</feature>
<feature type="compositionally biased region" description="Polar residues" evidence="5">
    <location>
        <begin position="194"/>
        <end position="217"/>
    </location>
</feature>
<dbReference type="GO" id="GO:0016020">
    <property type="term" value="C:membrane"/>
    <property type="evidence" value="ECO:0007669"/>
    <property type="project" value="UniProtKB-SubCell"/>
</dbReference>
<keyword evidence="3 6" id="KW-1133">Transmembrane helix</keyword>
<feature type="compositionally biased region" description="Polar residues" evidence="5">
    <location>
        <begin position="159"/>
        <end position="169"/>
    </location>
</feature>
<protein>
    <submittedName>
        <fullName evidence="7">Uncharacterized protein</fullName>
    </submittedName>
</protein>
<feature type="transmembrane region" description="Helical" evidence="6">
    <location>
        <begin position="851"/>
        <end position="876"/>
    </location>
</feature>
<name>A0A5C3LDZ9_COPMA</name>
<evidence type="ECO:0000256" key="4">
    <source>
        <dbReference type="ARBA" id="ARBA00023136"/>
    </source>
</evidence>
<feature type="region of interest" description="Disordered" evidence="5">
    <location>
        <begin position="1"/>
        <end position="122"/>
    </location>
</feature>
<sequence length="934" mass="104318">MENTNGLPTANGHEGQDVFADAIPVSLSPTSGSGTRIHFPSPLDGPSRPPRQYPDYLQKSYGMNFSPPVRRSSPLNPMNPQKTNQRRNTQSSGSPMDSPTLRHRRIPSPGIPESGPSVGDGEVESSFFANEYDLYPRILLDVQRAIKLKARREARLKRQQSPALESQEGSPVAKGPEDSPPPSKSPWSSASLGIGSTSATPPRKTSNSTSSDIDFSPSTTTSGLLQIPVYAHPVPTSLDNGRTLDWTGSAMEDDRKWHMSIGKRKEKDRILPLGVMAEQQELMYKDKLSKIQAMASAQTQRKASITKQQLGRRYKLVQNASGDDPNGFNFLKVAHWYSTVNPLVKRSLEKAEPFSWLRHLEGPSRNKSRSEWHMTALIMEEYLQAKDAVPVPVSPPIHGSNSSSSTIPDNDAKNETGAATDILSPTSETPSFGPHQSPRIRSLETKIRGSLDSTSSFRFPNPSASAVSAFRSKASGQPYLQSSAKSDASSVADSASDFSDSGPGKHPTLASSLRRSDRPARESESAIVVSHDSHAQGEPTAVPMQYKASTSSGRSSEPQPQQSQSHPQKRTPLPRRIWNSNQSLEQPRRFLEDDELRLRKEYEAKTRLLEESNKQNHRIRQLLNRISAAVREYESIQNTSSKKPGVPHHSLPKDLTDAFSHDPAAVTGSTRRLRGWRAVEDIHQRIARQREVFHEFLAESPEKPGTSESVLSGSIEHLLEALGALEDHKLNISALTSEVSESLLRVQGLHNQVKNEYNQTVSKTSVVYPELSHIVALEESYRDRYQGFYDFGMDALTLLLDTVTPFWRNYGKTIGEDVRDFLIIPLYRNEFTGEAKRYPIRSLPRRTLRHWLGLVVFFFASIVGTLLQIRGAIASLHHYLLHWIPYDSIRWTALPLFWIAIVIQWIAVIIELAIVLMQIGTMAWWLGWLVRIFR</sequence>
<evidence type="ECO:0000256" key="1">
    <source>
        <dbReference type="ARBA" id="ARBA00004141"/>
    </source>
</evidence>
<keyword evidence="8" id="KW-1185">Reference proteome</keyword>
<feature type="region of interest" description="Disordered" evidence="5">
    <location>
        <begin position="480"/>
        <end position="584"/>
    </location>
</feature>
<proteinExistence type="predicted"/>
<evidence type="ECO:0000256" key="2">
    <source>
        <dbReference type="ARBA" id="ARBA00022692"/>
    </source>
</evidence>
<dbReference type="STRING" id="230819.A0A5C3LDZ9"/>
<evidence type="ECO:0000313" key="8">
    <source>
        <dbReference type="Proteomes" id="UP000307440"/>
    </source>
</evidence>
<gene>
    <name evidence="7" type="ORF">FA15DRAFT_662938</name>
</gene>
<dbReference type="Proteomes" id="UP000307440">
    <property type="component" value="Unassembled WGS sequence"/>
</dbReference>
<dbReference type="CDD" id="cd06261">
    <property type="entry name" value="TM_PBP2"/>
    <property type="match status" value="1"/>
</dbReference>
<dbReference type="InterPro" id="IPR000515">
    <property type="entry name" value="MetI-like"/>
</dbReference>
<dbReference type="AlphaFoldDB" id="A0A5C3LDZ9"/>
<feature type="region of interest" description="Disordered" evidence="5">
    <location>
        <begin position="155"/>
        <end position="217"/>
    </location>
</feature>
<comment type="subcellular location">
    <subcellularLocation>
        <location evidence="1">Membrane</location>
        <topology evidence="1">Multi-pass membrane protein</topology>
    </subcellularLocation>
</comment>
<evidence type="ECO:0000256" key="5">
    <source>
        <dbReference type="SAM" id="MobiDB-lite"/>
    </source>
</evidence>
<keyword evidence="2 6" id="KW-0812">Transmembrane</keyword>
<evidence type="ECO:0000256" key="6">
    <source>
        <dbReference type="SAM" id="Phobius"/>
    </source>
</evidence>
<organism evidence="7 8">
    <name type="scientific">Coprinopsis marcescibilis</name>
    <name type="common">Agaric fungus</name>
    <name type="synonym">Psathyrella marcescibilis</name>
    <dbReference type="NCBI Taxonomy" id="230819"/>
    <lineage>
        <taxon>Eukaryota</taxon>
        <taxon>Fungi</taxon>
        <taxon>Dikarya</taxon>
        <taxon>Basidiomycota</taxon>
        <taxon>Agaricomycotina</taxon>
        <taxon>Agaricomycetes</taxon>
        <taxon>Agaricomycetidae</taxon>
        <taxon>Agaricales</taxon>
        <taxon>Agaricineae</taxon>
        <taxon>Psathyrellaceae</taxon>
        <taxon>Coprinopsis</taxon>
    </lineage>
</organism>
<reference evidence="7 8" key="1">
    <citation type="journal article" date="2019" name="Nat. Ecol. Evol.">
        <title>Megaphylogeny resolves global patterns of mushroom evolution.</title>
        <authorList>
            <person name="Varga T."/>
            <person name="Krizsan K."/>
            <person name="Foldi C."/>
            <person name="Dima B."/>
            <person name="Sanchez-Garcia M."/>
            <person name="Sanchez-Ramirez S."/>
            <person name="Szollosi G.J."/>
            <person name="Szarkandi J.G."/>
            <person name="Papp V."/>
            <person name="Albert L."/>
            <person name="Andreopoulos W."/>
            <person name="Angelini C."/>
            <person name="Antonin V."/>
            <person name="Barry K.W."/>
            <person name="Bougher N.L."/>
            <person name="Buchanan P."/>
            <person name="Buyck B."/>
            <person name="Bense V."/>
            <person name="Catcheside P."/>
            <person name="Chovatia M."/>
            <person name="Cooper J."/>
            <person name="Damon W."/>
            <person name="Desjardin D."/>
            <person name="Finy P."/>
            <person name="Geml J."/>
            <person name="Haridas S."/>
            <person name="Hughes K."/>
            <person name="Justo A."/>
            <person name="Karasinski D."/>
            <person name="Kautmanova I."/>
            <person name="Kiss B."/>
            <person name="Kocsube S."/>
            <person name="Kotiranta H."/>
            <person name="LaButti K.M."/>
            <person name="Lechner B.E."/>
            <person name="Liimatainen K."/>
            <person name="Lipzen A."/>
            <person name="Lukacs Z."/>
            <person name="Mihaltcheva S."/>
            <person name="Morgado L.N."/>
            <person name="Niskanen T."/>
            <person name="Noordeloos M.E."/>
            <person name="Ohm R.A."/>
            <person name="Ortiz-Santana B."/>
            <person name="Ovrebo C."/>
            <person name="Racz N."/>
            <person name="Riley R."/>
            <person name="Savchenko A."/>
            <person name="Shiryaev A."/>
            <person name="Soop K."/>
            <person name="Spirin V."/>
            <person name="Szebenyi C."/>
            <person name="Tomsovsky M."/>
            <person name="Tulloss R.E."/>
            <person name="Uehling J."/>
            <person name="Grigoriev I.V."/>
            <person name="Vagvolgyi C."/>
            <person name="Papp T."/>
            <person name="Martin F.M."/>
            <person name="Miettinen O."/>
            <person name="Hibbett D.S."/>
            <person name="Nagy L.G."/>
        </authorList>
    </citation>
    <scope>NUCLEOTIDE SEQUENCE [LARGE SCALE GENOMIC DNA]</scope>
    <source>
        <strain evidence="7 8">CBS 121175</strain>
    </source>
</reference>
<evidence type="ECO:0000256" key="3">
    <source>
        <dbReference type="ARBA" id="ARBA00022989"/>
    </source>
</evidence>
<feature type="compositionally biased region" description="Basic and acidic residues" evidence="5">
    <location>
        <begin position="514"/>
        <end position="524"/>
    </location>
</feature>
<accession>A0A5C3LDZ9</accession>
<dbReference type="EMBL" id="ML210146">
    <property type="protein sequence ID" value="TFK30875.1"/>
    <property type="molecule type" value="Genomic_DNA"/>
</dbReference>
<feature type="compositionally biased region" description="Low complexity" evidence="5">
    <location>
        <begin position="551"/>
        <end position="566"/>
    </location>
</feature>
<feature type="compositionally biased region" description="Low complexity" evidence="5">
    <location>
        <begin position="107"/>
        <end position="117"/>
    </location>
</feature>
<keyword evidence="4 6" id="KW-0472">Membrane</keyword>
<feature type="transmembrane region" description="Helical" evidence="6">
    <location>
        <begin position="896"/>
        <end position="926"/>
    </location>
</feature>
<feature type="region of interest" description="Disordered" evidence="5">
    <location>
        <begin position="390"/>
        <end position="441"/>
    </location>
</feature>
<feature type="compositionally biased region" description="Polar residues" evidence="5">
    <location>
        <begin position="73"/>
        <end position="97"/>
    </location>
</feature>
<evidence type="ECO:0000313" key="7">
    <source>
        <dbReference type="EMBL" id="TFK30875.1"/>
    </source>
</evidence>